<dbReference type="STRING" id="1314781.A0A165CGD2"/>
<dbReference type="InParanoid" id="A0A165CGD2"/>
<name>A0A165CGD2_EXIGL</name>
<evidence type="ECO:0008006" key="3">
    <source>
        <dbReference type="Google" id="ProtNLM"/>
    </source>
</evidence>
<dbReference type="AlphaFoldDB" id="A0A165CGD2"/>
<dbReference type="EMBL" id="KV426327">
    <property type="protein sequence ID" value="KZV82404.1"/>
    <property type="molecule type" value="Genomic_DNA"/>
</dbReference>
<evidence type="ECO:0000313" key="1">
    <source>
        <dbReference type="EMBL" id="KZV82404.1"/>
    </source>
</evidence>
<dbReference type="OrthoDB" id="2370221at2759"/>
<dbReference type="InterPro" id="IPR011333">
    <property type="entry name" value="SKP1/BTB/POZ_sf"/>
</dbReference>
<protein>
    <recommendedName>
        <fullName evidence="3">BTB domain-containing protein</fullName>
    </recommendedName>
</protein>
<dbReference type="Proteomes" id="UP000077266">
    <property type="component" value="Unassembled WGS sequence"/>
</dbReference>
<dbReference type="SUPFAM" id="SSF54695">
    <property type="entry name" value="POZ domain"/>
    <property type="match status" value="1"/>
</dbReference>
<proteinExistence type="predicted"/>
<reference evidence="1 2" key="1">
    <citation type="journal article" date="2016" name="Mol. Biol. Evol.">
        <title>Comparative Genomics of Early-Diverging Mushroom-Forming Fungi Provides Insights into the Origins of Lignocellulose Decay Capabilities.</title>
        <authorList>
            <person name="Nagy L.G."/>
            <person name="Riley R."/>
            <person name="Tritt A."/>
            <person name="Adam C."/>
            <person name="Daum C."/>
            <person name="Floudas D."/>
            <person name="Sun H."/>
            <person name="Yadav J.S."/>
            <person name="Pangilinan J."/>
            <person name="Larsson K.H."/>
            <person name="Matsuura K."/>
            <person name="Barry K."/>
            <person name="Labutti K."/>
            <person name="Kuo R."/>
            <person name="Ohm R.A."/>
            <person name="Bhattacharya S.S."/>
            <person name="Shirouzu T."/>
            <person name="Yoshinaga Y."/>
            <person name="Martin F.M."/>
            <person name="Grigoriev I.V."/>
            <person name="Hibbett D.S."/>
        </authorList>
    </citation>
    <scope>NUCLEOTIDE SEQUENCE [LARGE SCALE GENOMIC DNA]</scope>
    <source>
        <strain evidence="1 2">HHB12029</strain>
    </source>
</reference>
<organism evidence="1 2">
    <name type="scientific">Exidia glandulosa HHB12029</name>
    <dbReference type="NCBI Taxonomy" id="1314781"/>
    <lineage>
        <taxon>Eukaryota</taxon>
        <taxon>Fungi</taxon>
        <taxon>Dikarya</taxon>
        <taxon>Basidiomycota</taxon>
        <taxon>Agaricomycotina</taxon>
        <taxon>Agaricomycetes</taxon>
        <taxon>Auriculariales</taxon>
        <taxon>Exidiaceae</taxon>
        <taxon>Exidia</taxon>
    </lineage>
</organism>
<dbReference type="Gene3D" id="3.30.710.10">
    <property type="entry name" value="Potassium Channel Kv1.1, Chain A"/>
    <property type="match status" value="1"/>
</dbReference>
<keyword evidence="2" id="KW-1185">Reference proteome</keyword>
<accession>A0A165CGD2</accession>
<gene>
    <name evidence="1" type="ORF">EXIGLDRAFT_754983</name>
</gene>
<sequence length="191" mass="21126">MLDKYAVILRGERFTLYRDQIEFDAPNYFTSIFLGDFAESQTRSVELSRSPNLFRIIVNYLSGYTVLPLTAAVIPGDMTFDMARANLLRDAEFFAHVTVDGVDAVGKLGEAYSRVTASASSNVDGGKDSDIDGLTRALHRIWKAEDTKQSFVYAAEEIVFTIRPSAKSPPIEVCILAARFVSRANAASRLL</sequence>
<evidence type="ECO:0000313" key="2">
    <source>
        <dbReference type="Proteomes" id="UP000077266"/>
    </source>
</evidence>